<gene>
    <name evidence="4" type="ORF">PXEA_LOCUS32738</name>
</gene>
<name>A0A448XL76_9PLAT</name>
<evidence type="ECO:0000313" key="4">
    <source>
        <dbReference type="EMBL" id="VEL39298.1"/>
    </source>
</evidence>
<evidence type="ECO:0000313" key="5">
    <source>
        <dbReference type="Proteomes" id="UP000784294"/>
    </source>
</evidence>
<proteinExistence type="predicted"/>
<dbReference type="GO" id="GO:0016593">
    <property type="term" value="C:Cdc73/Paf1 complex"/>
    <property type="evidence" value="ECO:0007669"/>
    <property type="project" value="TreeGrafter"/>
</dbReference>
<dbReference type="AlphaFoldDB" id="A0A448XL76"/>
<keyword evidence="1" id="KW-0677">Repeat</keyword>
<dbReference type="OrthoDB" id="343875at2759"/>
<sequence>MNRAFQRIKEERQQNDAAVSAESANSAGEESGAGKTASDDYYHGLSVTVRYNQARLHEAMSRPDLAEEMYKAILSEHPCY</sequence>
<dbReference type="InterPro" id="IPR031101">
    <property type="entry name" value="Ctr9"/>
</dbReference>
<dbReference type="PANTHER" id="PTHR14027">
    <property type="entry name" value="RNA POLYMERASE-ASSOCIATED PROTEIN CTR9"/>
    <property type="match status" value="1"/>
</dbReference>
<dbReference type="Proteomes" id="UP000784294">
    <property type="component" value="Unassembled WGS sequence"/>
</dbReference>
<evidence type="ECO:0000256" key="2">
    <source>
        <dbReference type="ARBA" id="ARBA00022803"/>
    </source>
</evidence>
<dbReference type="EMBL" id="CAAALY010260747">
    <property type="protein sequence ID" value="VEL39298.1"/>
    <property type="molecule type" value="Genomic_DNA"/>
</dbReference>
<feature type="compositionally biased region" description="Low complexity" evidence="3">
    <location>
        <begin position="17"/>
        <end position="34"/>
    </location>
</feature>
<accession>A0A448XL76</accession>
<dbReference type="GO" id="GO:0000993">
    <property type="term" value="F:RNA polymerase II complex binding"/>
    <property type="evidence" value="ECO:0007669"/>
    <property type="project" value="TreeGrafter"/>
</dbReference>
<evidence type="ECO:0000256" key="1">
    <source>
        <dbReference type="ARBA" id="ARBA00022737"/>
    </source>
</evidence>
<reference evidence="4" key="1">
    <citation type="submission" date="2018-11" db="EMBL/GenBank/DDBJ databases">
        <authorList>
            <consortium name="Pathogen Informatics"/>
        </authorList>
    </citation>
    <scope>NUCLEOTIDE SEQUENCE</scope>
</reference>
<keyword evidence="2" id="KW-0802">TPR repeat</keyword>
<evidence type="ECO:0000256" key="3">
    <source>
        <dbReference type="SAM" id="MobiDB-lite"/>
    </source>
</evidence>
<organism evidence="4 5">
    <name type="scientific">Protopolystoma xenopodis</name>
    <dbReference type="NCBI Taxonomy" id="117903"/>
    <lineage>
        <taxon>Eukaryota</taxon>
        <taxon>Metazoa</taxon>
        <taxon>Spiralia</taxon>
        <taxon>Lophotrochozoa</taxon>
        <taxon>Platyhelminthes</taxon>
        <taxon>Monogenea</taxon>
        <taxon>Polyopisthocotylea</taxon>
        <taxon>Polystomatidea</taxon>
        <taxon>Polystomatidae</taxon>
        <taxon>Protopolystoma</taxon>
    </lineage>
</organism>
<dbReference type="GO" id="GO:0006355">
    <property type="term" value="P:regulation of DNA-templated transcription"/>
    <property type="evidence" value="ECO:0007669"/>
    <property type="project" value="InterPro"/>
</dbReference>
<protein>
    <submittedName>
        <fullName evidence="4">Uncharacterized protein</fullName>
    </submittedName>
</protein>
<keyword evidence="5" id="KW-1185">Reference proteome</keyword>
<dbReference type="GO" id="GO:0006368">
    <property type="term" value="P:transcription elongation by RNA polymerase II"/>
    <property type="evidence" value="ECO:0007669"/>
    <property type="project" value="TreeGrafter"/>
</dbReference>
<comment type="caution">
    <text evidence="4">The sequence shown here is derived from an EMBL/GenBank/DDBJ whole genome shotgun (WGS) entry which is preliminary data.</text>
</comment>
<dbReference type="PANTHER" id="PTHR14027:SF2">
    <property type="entry name" value="RNA POLYMERASE-ASSOCIATED PROTEIN CTR9 HOMOLOG"/>
    <property type="match status" value="1"/>
</dbReference>
<feature type="region of interest" description="Disordered" evidence="3">
    <location>
        <begin position="1"/>
        <end position="40"/>
    </location>
</feature>
<feature type="non-terminal residue" evidence="4">
    <location>
        <position position="1"/>
    </location>
</feature>